<evidence type="ECO:0000313" key="3">
    <source>
        <dbReference type="EMBL" id="AAK84445.1"/>
    </source>
</evidence>
<protein>
    <submittedName>
        <fullName evidence="2">Uncharacterized protein</fullName>
    </submittedName>
</protein>
<evidence type="ECO:0000313" key="2">
    <source>
        <dbReference type="EMBL" id="AAG13558.1"/>
    </source>
</evidence>
<reference evidence="2" key="4">
    <citation type="submission" date="2005-04" db="EMBL/GenBank/DDBJ databases">
        <title>Oryza sativa chromosome 10 BAC OSJNBa0055O03 genomic sequence.</title>
        <authorList>
            <person name="Buell C.R."/>
            <person name="Yuan Q."/>
            <person name="Moffat K.S."/>
            <person name="Hill J.N."/>
            <person name="Jenkins C.N."/>
            <person name="Burr P.C."/>
            <person name="Hsiao J."/>
            <person name="Zismann V."/>
            <person name="Pai G."/>
            <person name="Bowman C.L."/>
            <person name="Fujii C.Y."/>
            <person name="VanAken S.E."/>
            <person name="Bowman C.L."/>
            <person name="Craven B."/>
            <person name="Utterback T.R."/>
            <person name="Khalak H."/>
            <person name="Feldblyum T.V."/>
            <person name="Quackenbush J."/>
            <person name="White O."/>
            <person name="Salzberg S.L."/>
            <person name="Fraser C.M."/>
        </authorList>
    </citation>
    <scope>NUCLEOTIDE SEQUENCE</scope>
</reference>
<reference evidence="4" key="2">
    <citation type="journal article" date="2005" name="Nature">
        <title>The map-based sequence of the rice genome.</title>
        <authorList>
            <consortium name="International rice genome sequencing project (IRGSP)"/>
            <person name="Matsumoto T."/>
            <person name="Wu J."/>
            <person name="Kanamori H."/>
            <person name="Katayose Y."/>
            <person name="Fujisawa M."/>
            <person name="Namiki N."/>
            <person name="Mizuno H."/>
            <person name="Yamamoto K."/>
            <person name="Antonio B.A."/>
            <person name="Baba T."/>
            <person name="Sakata K."/>
            <person name="Nagamura Y."/>
            <person name="Aoki H."/>
            <person name="Arikawa K."/>
            <person name="Arita K."/>
            <person name="Bito T."/>
            <person name="Chiden Y."/>
            <person name="Fujitsuka N."/>
            <person name="Fukunaka R."/>
            <person name="Hamada M."/>
            <person name="Harada C."/>
            <person name="Hayashi A."/>
            <person name="Hijishita S."/>
            <person name="Honda M."/>
            <person name="Hosokawa S."/>
            <person name="Ichikawa Y."/>
            <person name="Idonuma A."/>
            <person name="Iijima M."/>
            <person name="Ikeda M."/>
            <person name="Ikeno M."/>
            <person name="Ito K."/>
            <person name="Ito S."/>
            <person name="Ito T."/>
            <person name="Ito Y."/>
            <person name="Ito Y."/>
            <person name="Iwabuchi A."/>
            <person name="Kamiya K."/>
            <person name="Karasawa W."/>
            <person name="Kurita K."/>
            <person name="Katagiri S."/>
            <person name="Kikuta A."/>
            <person name="Kobayashi H."/>
            <person name="Kobayashi N."/>
            <person name="Machita K."/>
            <person name="Maehara T."/>
            <person name="Masukawa M."/>
            <person name="Mizubayashi T."/>
            <person name="Mukai Y."/>
            <person name="Nagasaki H."/>
            <person name="Nagata Y."/>
            <person name="Naito S."/>
            <person name="Nakashima M."/>
            <person name="Nakama Y."/>
            <person name="Nakamichi Y."/>
            <person name="Nakamura M."/>
            <person name="Meguro A."/>
            <person name="Negishi M."/>
            <person name="Ohta I."/>
            <person name="Ohta T."/>
            <person name="Okamoto M."/>
            <person name="Ono N."/>
            <person name="Saji S."/>
            <person name="Sakaguchi M."/>
            <person name="Sakai K."/>
            <person name="Shibata M."/>
            <person name="Shimokawa T."/>
            <person name="Song J."/>
            <person name="Takazaki Y."/>
            <person name="Terasawa K."/>
            <person name="Tsugane M."/>
            <person name="Tsuji K."/>
            <person name="Ueda S."/>
            <person name="Waki K."/>
            <person name="Yamagata H."/>
            <person name="Yamamoto M."/>
            <person name="Yamamoto S."/>
            <person name="Yamane H."/>
            <person name="Yoshiki S."/>
            <person name="Yoshihara R."/>
            <person name="Yukawa K."/>
            <person name="Zhong H."/>
            <person name="Yano M."/>
            <person name="Yuan Q."/>
            <person name="Ouyang S."/>
            <person name="Liu J."/>
            <person name="Jones K.M."/>
            <person name="Gansberger K."/>
            <person name="Moffat K."/>
            <person name="Hill J."/>
            <person name="Bera J."/>
            <person name="Fadrosh D."/>
            <person name="Jin S."/>
            <person name="Johri S."/>
            <person name="Kim M."/>
            <person name="Overton L."/>
            <person name="Reardon M."/>
            <person name="Tsitrin T."/>
            <person name="Vuong H."/>
            <person name="Weaver B."/>
            <person name="Ciecko A."/>
            <person name="Tallon L."/>
            <person name="Jackson J."/>
            <person name="Pai G."/>
            <person name="Aken S.V."/>
            <person name="Utterback T."/>
            <person name="Reidmuller S."/>
            <person name="Feldblyum T."/>
            <person name="Hsiao J."/>
            <person name="Zismann V."/>
            <person name="Iobst S."/>
            <person name="de Vazeille A.R."/>
            <person name="Buell C.R."/>
            <person name="Ying K."/>
            <person name="Li Y."/>
            <person name="Lu T."/>
            <person name="Huang Y."/>
            <person name="Zhao Q."/>
            <person name="Feng Q."/>
            <person name="Zhang L."/>
            <person name="Zhu J."/>
            <person name="Weng Q."/>
            <person name="Mu J."/>
            <person name="Lu Y."/>
            <person name="Fan D."/>
            <person name="Liu Y."/>
            <person name="Guan J."/>
            <person name="Zhang Y."/>
            <person name="Yu S."/>
            <person name="Liu X."/>
            <person name="Zhang Y."/>
            <person name="Hong G."/>
            <person name="Han B."/>
            <person name="Choisne N."/>
            <person name="Demange N."/>
            <person name="Orjeda G."/>
            <person name="Samain S."/>
            <person name="Cattolico L."/>
            <person name="Pelletier E."/>
            <person name="Couloux A."/>
            <person name="Segurens B."/>
            <person name="Wincker P."/>
            <person name="D'Hont A."/>
            <person name="Scarpelli C."/>
            <person name="Weissenbach J."/>
            <person name="Salanoubat M."/>
            <person name="Quetier F."/>
            <person name="Yu Y."/>
            <person name="Kim H.R."/>
            <person name="Rambo T."/>
            <person name="Currie J."/>
            <person name="Collura K."/>
            <person name="Luo M."/>
            <person name="Yang T."/>
            <person name="Ammiraju J.S.S."/>
            <person name="Engler F."/>
            <person name="Soderlund C."/>
            <person name="Wing R.A."/>
            <person name="Palmer L.E."/>
            <person name="de la Bastide M."/>
            <person name="Spiegel L."/>
            <person name="Nascimento L."/>
            <person name="Zutavern T."/>
            <person name="O'Shaughnessy A."/>
            <person name="Dike S."/>
            <person name="Dedhia N."/>
            <person name="Preston R."/>
            <person name="Balija V."/>
            <person name="McCombie W.R."/>
            <person name="Chow T."/>
            <person name="Chen H."/>
            <person name="Chung M."/>
            <person name="Chen C."/>
            <person name="Shaw J."/>
            <person name="Wu H."/>
            <person name="Hsiao K."/>
            <person name="Chao Y."/>
            <person name="Chu M."/>
            <person name="Cheng C."/>
            <person name="Hour A."/>
            <person name="Lee P."/>
            <person name="Lin S."/>
            <person name="Lin Y."/>
            <person name="Liou J."/>
            <person name="Liu S."/>
            <person name="Hsing Y."/>
            <person name="Raghuvanshi S."/>
            <person name="Mohanty A."/>
            <person name="Bharti A.K."/>
            <person name="Gaur A."/>
            <person name="Gupta V."/>
            <person name="Kumar D."/>
            <person name="Ravi V."/>
            <person name="Vij S."/>
            <person name="Kapur A."/>
            <person name="Khurana P."/>
            <person name="Khurana P."/>
            <person name="Khurana J.P."/>
            <person name="Tyagi A.K."/>
            <person name="Gaikwad K."/>
            <person name="Singh A."/>
            <person name="Dalal V."/>
            <person name="Srivastava S."/>
            <person name="Dixit A."/>
            <person name="Pal A.K."/>
            <person name="Ghazi I.A."/>
            <person name="Yadav M."/>
            <person name="Pandit A."/>
            <person name="Bhargava A."/>
            <person name="Sureshbabu K."/>
            <person name="Batra K."/>
            <person name="Sharma T.R."/>
            <person name="Mohapatra T."/>
            <person name="Singh N.K."/>
            <person name="Messing J."/>
            <person name="Nelson A.B."/>
            <person name="Fuks G."/>
            <person name="Kavchok S."/>
            <person name="Keizer G."/>
            <person name="Linton E."/>
            <person name="Llaca V."/>
            <person name="Song R."/>
            <person name="Tanyolac B."/>
            <person name="Young S."/>
            <person name="Ho-Il K."/>
            <person name="Hahn J.H."/>
            <person name="Sangsakoo G."/>
            <person name="Vanavichit A."/>
            <person name="de Mattos Luiz.A.T."/>
            <person name="Zimmer P.D."/>
            <person name="Malone G."/>
            <person name="Dellagostin O."/>
            <person name="de Oliveira A.C."/>
            <person name="Bevan M."/>
            <person name="Bancroft I."/>
            <person name="Minx P."/>
            <person name="Cordum H."/>
            <person name="Wilson R."/>
            <person name="Cheng Z."/>
            <person name="Jin W."/>
            <person name="Jiang J."/>
            <person name="Leong S.A."/>
            <person name="Iwama H."/>
            <person name="Gojobori T."/>
            <person name="Itoh T."/>
            <person name="Niimura Y."/>
            <person name="Fujii Y."/>
            <person name="Habara T."/>
            <person name="Sakai H."/>
            <person name="Sato Y."/>
            <person name="Wilson G."/>
            <person name="Kumar K."/>
            <person name="McCouch S."/>
            <person name="Juretic N."/>
            <person name="Hoen D."/>
            <person name="Wright S."/>
            <person name="Bruskiewich R."/>
            <person name="Bureau T."/>
            <person name="Miyao A."/>
            <person name="Hirochika H."/>
            <person name="Nishikawa T."/>
            <person name="Kadowaki K."/>
            <person name="Sugiura M."/>
            <person name="Burr B."/>
            <person name="Sasaki T."/>
        </authorList>
    </citation>
    <scope>NUCLEOTIDE SEQUENCE [LARGE SCALE GENOMIC DNA]</scope>
    <source>
        <strain evidence="4">cv. Nipponbare</strain>
    </source>
</reference>
<reference evidence="2" key="1">
    <citation type="submission" date="2004-01" db="EMBL/GenBank/DDBJ databases">
        <authorList>
            <person name="Buell R."/>
        </authorList>
    </citation>
    <scope>NUCLEOTIDE SEQUENCE</scope>
</reference>
<reference evidence="3" key="3">
    <citation type="submission" date="2005-04" db="EMBL/GenBank/DDBJ databases">
        <title>Oryza sativa chromosome 10 BAC OSJNBa0005K07 genomic sequence.</title>
        <authorList>
            <person name="Buell C.R."/>
            <person name="Yuan Q."/>
            <person name="Ouyang S."/>
            <person name="Liu J."/>
            <person name="Moffat K.S."/>
            <person name="Hill J.N."/>
            <person name="Gansberger K."/>
            <person name="Brenner M."/>
            <person name="Burgess S."/>
            <person name="Hance M."/>
            <person name="Shvartsbeyn M."/>
            <person name="Tsitrin T."/>
            <person name="Riggs F."/>
            <person name="Hsiao J."/>
            <person name="Zismann V."/>
            <person name="Blunt S."/>
            <person name="Pai G."/>
            <person name="VanAken S.E."/>
            <person name="Utterback T.R."/>
            <person name="Feldblyum T.V."/>
            <person name="Kalb E."/>
            <person name="Quackenbush J."/>
            <person name="Salzberg S.L."/>
            <person name="White O."/>
            <person name="Fraser C.M."/>
        </authorList>
    </citation>
    <scope>NUCLEOTIDE SEQUENCE</scope>
</reference>
<dbReference type="AlphaFoldDB" id="Q9FW20"/>
<accession>Q9FW20</accession>
<dbReference type="EMBL" id="AC087192">
    <property type="protein sequence ID" value="AAK84445.1"/>
    <property type="molecule type" value="Genomic_DNA"/>
</dbReference>
<organism evidence="2 4">
    <name type="scientific">Oryza sativa subsp. japonica</name>
    <name type="common">Rice</name>
    <dbReference type="NCBI Taxonomy" id="39947"/>
    <lineage>
        <taxon>Eukaryota</taxon>
        <taxon>Viridiplantae</taxon>
        <taxon>Streptophyta</taxon>
        <taxon>Embryophyta</taxon>
        <taxon>Tracheophyta</taxon>
        <taxon>Spermatophyta</taxon>
        <taxon>Magnoliopsida</taxon>
        <taxon>Liliopsida</taxon>
        <taxon>Poales</taxon>
        <taxon>Poaceae</taxon>
        <taxon>BOP clade</taxon>
        <taxon>Oryzoideae</taxon>
        <taxon>Oryzeae</taxon>
        <taxon>Oryzinae</taxon>
        <taxon>Oryza</taxon>
        <taxon>Oryza sativa</taxon>
    </lineage>
</organism>
<evidence type="ECO:0000313" key="4">
    <source>
        <dbReference type="Proteomes" id="UP000000763"/>
    </source>
</evidence>
<name>Q9FW20_ORYSJ</name>
<dbReference type="EMBL" id="AC073867">
    <property type="protein sequence ID" value="AAG13558.1"/>
    <property type="molecule type" value="Genomic_DNA"/>
</dbReference>
<feature type="region of interest" description="Disordered" evidence="1">
    <location>
        <begin position="1"/>
        <end position="29"/>
    </location>
</feature>
<evidence type="ECO:0000256" key="1">
    <source>
        <dbReference type="SAM" id="MobiDB-lite"/>
    </source>
</evidence>
<dbReference type="Proteomes" id="UP000000763">
    <property type="component" value="Chromosome 10"/>
</dbReference>
<sequence length="96" mass="10132">MAVAGEGAASIPTGGANEGAEDTRQGSKNERAVAAVVVFTKGCRNLTSHRCHRATTPSRFWVAAGILRRINVDVWESTSIRAVEGAASIHARDNTN</sequence>
<reference evidence="4" key="5">
    <citation type="journal article" date="2008" name="Nucleic Acids Res.">
        <title>The rice annotation project database (RAP-DB): 2008 update.</title>
        <authorList>
            <consortium name="The rice annotation project (RAP)"/>
        </authorList>
    </citation>
    <scope>GENOME REANNOTATION</scope>
    <source>
        <strain evidence="4">cv. Nipponbare</strain>
    </source>
</reference>
<proteinExistence type="predicted"/>
<gene>
    <name evidence="3" type="ORF">OSJNBa0005K07.18</name>
    <name evidence="2" type="ORF">OSJNBa0055O03.1</name>
</gene>